<dbReference type="Pfam" id="PF14024">
    <property type="entry name" value="DUF4240"/>
    <property type="match status" value="1"/>
</dbReference>
<sequence length="178" mass="19773">MLRAMDEQQFWDLIEAARRPGPDDAGAVVERATALLAVRPRQEILAAQQLLWDAMAESYRGDLWGAAYLINGGCSDDGFDYFRGWLIVQGREVFERAVASPDSLAELPSVREAAANRADLDCERTLGLAWDAHLAATGEQMSGDCYTIAYPEIVFDWDFDDPAETARRLPRLAALYGE</sequence>
<reference evidence="2 3" key="1">
    <citation type="journal article" date="2019" name="Int. J. Syst. Evol. Microbiol.">
        <title>The Global Catalogue of Microorganisms (GCM) 10K type strain sequencing project: providing services to taxonomists for standard genome sequencing and annotation.</title>
        <authorList>
            <consortium name="The Broad Institute Genomics Platform"/>
            <consortium name="The Broad Institute Genome Sequencing Center for Infectious Disease"/>
            <person name="Wu L."/>
            <person name="Ma J."/>
        </authorList>
    </citation>
    <scope>NUCLEOTIDE SEQUENCE [LARGE SCALE GENOMIC DNA]</scope>
    <source>
        <strain evidence="2 3">JCM 13002</strain>
    </source>
</reference>
<comment type="caution">
    <text evidence="2">The sequence shown here is derived from an EMBL/GenBank/DDBJ whole genome shotgun (WGS) entry which is preliminary data.</text>
</comment>
<dbReference type="EMBL" id="BAAALD010000025">
    <property type="protein sequence ID" value="GAA1084631.1"/>
    <property type="molecule type" value="Genomic_DNA"/>
</dbReference>
<dbReference type="Proteomes" id="UP001499987">
    <property type="component" value="Unassembled WGS sequence"/>
</dbReference>
<gene>
    <name evidence="2" type="ORF">GCM10009663_30420</name>
</gene>
<evidence type="ECO:0000259" key="1">
    <source>
        <dbReference type="Pfam" id="PF14024"/>
    </source>
</evidence>
<organism evidence="2 3">
    <name type="scientific">Kitasatospora arboriphila</name>
    <dbReference type="NCBI Taxonomy" id="258052"/>
    <lineage>
        <taxon>Bacteria</taxon>
        <taxon>Bacillati</taxon>
        <taxon>Actinomycetota</taxon>
        <taxon>Actinomycetes</taxon>
        <taxon>Kitasatosporales</taxon>
        <taxon>Streptomycetaceae</taxon>
        <taxon>Kitasatospora</taxon>
    </lineage>
</organism>
<accession>A0ABN1THS9</accession>
<protein>
    <recommendedName>
        <fullName evidence="1">DUF4240 domain-containing protein</fullName>
    </recommendedName>
</protein>
<dbReference type="InterPro" id="IPR025334">
    <property type="entry name" value="DUF4240"/>
</dbReference>
<name>A0ABN1THS9_9ACTN</name>
<keyword evidence="3" id="KW-1185">Reference proteome</keyword>
<feature type="domain" description="DUF4240" evidence="1">
    <location>
        <begin position="5"/>
        <end position="132"/>
    </location>
</feature>
<evidence type="ECO:0000313" key="3">
    <source>
        <dbReference type="Proteomes" id="UP001499987"/>
    </source>
</evidence>
<evidence type="ECO:0000313" key="2">
    <source>
        <dbReference type="EMBL" id="GAA1084631.1"/>
    </source>
</evidence>
<proteinExistence type="predicted"/>